<proteinExistence type="predicted"/>
<keyword evidence="3" id="KW-1185">Reference proteome</keyword>
<evidence type="ECO:0000256" key="1">
    <source>
        <dbReference type="SAM" id="MobiDB-lite"/>
    </source>
</evidence>
<evidence type="ECO:0000313" key="3">
    <source>
        <dbReference type="Proteomes" id="UP000294200"/>
    </source>
</evidence>
<name>A0A4R0XA50_9BURK</name>
<organism evidence="2 3">
    <name type="scientific">Paraburkholderia steynii</name>
    <dbReference type="NCBI Taxonomy" id="1245441"/>
    <lineage>
        <taxon>Bacteria</taxon>
        <taxon>Pseudomonadati</taxon>
        <taxon>Pseudomonadota</taxon>
        <taxon>Betaproteobacteria</taxon>
        <taxon>Burkholderiales</taxon>
        <taxon>Burkholderiaceae</taxon>
        <taxon>Paraburkholderia</taxon>
    </lineage>
</organism>
<protein>
    <submittedName>
        <fullName evidence="2">Uncharacterized protein</fullName>
    </submittedName>
</protein>
<dbReference type="EMBL" id="MWML01000139">
    <property type="protein sequence ID" value="TCG05882.1"/>
    <property type="molecule type" value="Genomic_DNA"/>
</dbReference>
<evidence type="ECO:0000313" key="2">
    <source>
        <dbReference type="EMBL" id="TCG05882.1"/>
    </source>
</evidence>
<feature type="region of interest" description="Disordered" evidence="1">
    <location>
        <begin position="1"/>
        <end position="40"/>
    </location>
</feature>
<gene>
    <name evidence="2" type="ORF">BZM27_30370</name>
</gene>
<comment type="caution">
    <text evidence="2">The sequence shown here is derived from an EMBL/GenBank/DDBJ whole genome shotgun (WGS) entry which is preliminary data.</text>
</comment>
<accession>A0A4R0XA50</accession>
<dbReference type="AlphaFoldDB" id="A0A4R0XA50"/>
<feature type="compositionally biased region" description="Polar residues" evidence="1">
    <location>
        <begin position="8"/>
        <end position="20"/>
    </location>
</feature>
<dbReference type="Proteomes" id="UP000294200">
    <property type="component" value="Unassembled WGS sequence"/>
</dbReference>
<reference evidence="2 3" key="1">
    <citation type="submission" date="2017-02" db="EMBL/GenBank/DDBJ databases">
        <title>Paraburkholderia sophoroidis sp. nov. and Paraburkholderia steynii sp. nov. rhizobial symbionts of the fynbos legume Hypocalyptus sophoroides.</title>
        <authorList>
            <person name="Steenkamp E.T."/>
            <person name="Beukes C.W."/>
            <person name="Van Zyl E."/>
            <person name="Avontuur J."/>
            <person name="Chan W.Y."/>
            <person name="Hassen A."/>
            <person name="Palmer M."/>
            <person name="Mthombeni L."/>
            <person name="Phalane F."/>
            <person name="Sereme K."/>
            <person name="Venter S.N."/>
        </authorList>
    </citation>
    <scope>NUCLEOTIDE SEQUENCE [LARGE SCALE GENOMIC DNA]</scope>
    <source>
        <strain evidence="2 3">HC1.1ba</strain>
    </source>
</reference>
<sequence>MRVGRNAGNLSSVRSRNRQASARDRRGYGWNVGGRSPRGAQRQLHDRACRTCRCAAGRDSRGTGIKWAIRGCQCIFRSLFQNRILPHDPIAR</sequence>